<feature type="compositionally biased region" description="Gly residues" evidence="1">
    <location>
        <begin position="116"/>
        <end position="168"/>
    </location>
</feature>
<dbReference type="VEuPathDB" id="PlasmoDB:PVVCY_1305170"/>
<feature type="compositionally biased region" description="Low complexity" evidence="1">
    <location>
        <begin position="106"/>
        <end position="115"/>
    </location>
</feature>
<dbReference type="Pfam" id="PF12948">
    <property type="entry name" value="MSP7_C"/>
    <property type="match status" value="1"/>
</dbReference>
<feature type="compositionally biased region" description="Basic and acidic residues" evidence="1">
    <location>
        <begin position="219"/>
        <end position="230"/>
    </location>
</feature>
<sequence length="399" mass="40731">MKGKYALLGTLVLLNCVLGNKTDTIEDEINELTEKLNNLEQDIASNHISEDEVSDEIEELKMKIEELKKLAEDYDNDTVEGNAETQEGGSAGTGGADGVSAGGSGSKAAGDNADAGGSGVGGAGGPGAGGSTGGASGSGSGADAGTSGSGSGVDGAGAGASGPTGPAGPGSSTGPNGASSPNAPGGTGAQDSSKGTGSQGVSQEPGSQGDSKGPGSQGDSKEAGSQDGSKESQGTDTKQKSQDSQESQGAKDPAPDAEPKGSGIIYLDSLYDELLSDANKKKLIDSEHHTKYNELKKKYDHFAITPKEAEIIKDLLVKMFVTNTENKANELLAVFKKALTDEEFAEEFDNIISGIYAFSKKNNHLVIDQVEYKEKYGKLYETMSKLFQTSSFQASTNTA</sequence>
<dbReference type="RefSeq" id="XP_008622416.2">
    <property type="nucleotide sequence ID" value="XM_008624194.2"/>
</dbReference>
<evidence type="ECO:0000259" key="3">
    <source>
        <dbReference type="Pfam" id="PF12948"/>
    </source>
</evidence>
<organism evidence="4 5">
    <name type="scientific">Plasmodium vinckei vinckei</name>
    <dbReference type="NCBI Taxonomy" id="54757"/>
    <lineage>
        <taxon>Eukaryota</taxon>
        <taxon>Sar</taxon>
        <taxon>Alveolata</taxon>
        <taxon>Apicomplexa</taxon>
        <taxon>Aconoidasida</taxon>
        <taxon>Haemosporida</taxon>
        <taxon>Plasmodiidae</taxon>
        <taxon>Plasmodium</taxon>
        <taxon>Plasmodium (Vinckeia)</taxon>
    </lineage>
</organism>
<proteinExistence type="predicted"/>
<dbReference type="InterPro" id="IPR024781">
    <property type="entry name" value="MSP_C"/>
</dbReference>
<dbReference type="EMBL" id="LR215069">
    <property type="protein sequence ID" value="VEV58580.1"/>
    <property type="molecule type" value="Genomic_DNA"/>
</dbReference>
<reference evidence="4 5" key="1">
    <citation type="submission" date="2019-01" db="EMBL/GenBank/DDBJ databases">
        <authorList>
            <person name="Ramaprasad A."/>
        </authorList>
    </citation>
    <scope>NUCLEOTIDE SEQUENCE [LARGE SCALE GENOMIC DNA]</scope>
</reference>
<dbReference type="GeneID" id="19958712"/>
<feature type="region of interest" description="Disordered" evidence="1">
    <location>
        <begin position="75"/>
        <end position="262"/>
    </location>
</feature>
<dbReference type="OrthoDB" id="373027at2759"/>
<evidence type="ECO:0000256" key="2">
    <source>
        <dbReference type="SAM" id="SignalP"/>
    </source>
</evidence>
<evidence type="ECO:0000256" key="1">
    <source>
        <dbReference type="SAM" id="MobiDB-lite"/>
    </source>
</evidence>
<dbReference type="AlphaFoldDB" id="A0A449BYL4"/>
<protein>
    <submittedName>
        <fullName evidence="4">MSP7-like protein</fullName>
    </submittedName>
</protein>
<keyword evidence="2" id="KW-0732">Signal</keyword>
<feature type="signal peptide" evidence="2">
    <location>
        <begin position="1"/>
        <end position="19"/>
    </location>
</feature>
<name>A0A449BYL4_PLAVN</name>
<dbReference type="Proteomes" id="UP000290582">
    <property type="component" value="Chromosome PVVCY_13"/>
</dbReference>
<feature type="compositionally biased region" description="Gly residues" evidence="1">
    <location>
        <begin position="89"/>
        <end position="105"/>
    </location>
</feature>
<dbReference type="KEGG" id="pvv:PVVCY_1305170"/>
<gene>
    <name evidence="4" type="ORF">PVVCY_1305170</name>
</gene>
<accession>A0A449BYL4</accession>
<feature type="compositionally biased region" description="Polar residues" evidence="1">
    <location>
        <begin position="189"/>
        <end position="210"/>
    </location>
</feature>
<feature type="domain" description="Merozoite surface protein C-terminal" evidence="3">
    <location>
        <begin position="266"/>
        <end position="382"/>
    </location>
</feature>
<feature type="compositionally biased region" description="Low complexity" evidence="1">
    <location>
        <begin position="169"/>
        <end position="182"/>
    </location>
</feature>
<evidence type="ECO:0000313" key="5">
    <source>
        <dbReference type="Proteomes" id="UP000290582"/>
    </source>
</evidence>
<evidence type="ECO:0000313" key="4">
    <source>
        <dbReference type="EMBL" id="VEV58580.1"/>
    </source>
</evidence>
<feature type="chain" id="PRO_5019353447" evidence="2">
    <location>
        <begin position="20"/>
        <end position="399"/>
    </location>
</feature>